<dbReference type="SUPFAM" id="SSF46785">
    <property type="entry name" value="Winged helix' DNA-binding domain"/>
    <property type="match status" value="1"/>
</dbReference>
<accession>A0A7H0SR93</accession>
<dbReference type="GO" id="GO:0003700">
    <property type="term" value="F:DNA-binding transcription factor activity"/>
    <property type="evidence" value="ECO:0007669"/>
    <property type="project" value="InterPro"/>
</dbReference>
<keyword evidence="2" id="KW-1185">Reference proteome</keyword>
<dbReference type="Proteomes" id="UP000516320">
    <property type="component" value="Chromosome"/>
</dbReference>
<dbReference type="Pfam" id="PF12802">
    <property type="entry name" value="MarR_2"/>
    <property type="match status" value="1"/>
</dbReference>
<dbReference type="RefSeq" id="WP_187974381.1">
    <property type="nucleotide sequence ID" value="NZ_CP046884.1"/>
</dbReference>
<sequence length="173" mass="19425">MGSDNPHSHKSTSYLETLAEAKRQWAKRHSDTAAEGLVTISWIIRGADILRRGAEDVLKPFGVTFNQFELLTMLSYSRAGGLPMSKINSRLQLPPPSLTHLVGKLDAKGLVTRVPNDKDRRSTLVSISESGLELLERSTKHVNEYFENVGLNQQDQQSLCRLMAKLRDPLERE</sequence>
<organism evidence="1 2">
    <name type="scientific">Corynebacterium poyangense</name>
    <dbReference type="NCBI Taxonomy" id="2684405"/>
    <lineage>
        <taxon>Bacteria</taxon>
        <taxon>Bacillati</taxon>
        <taxon>Actinomycetota</taxon>
        <taxon>Actinomycetes</taxon>
        <taxon>Mycobacteriales</taxon>
        <taxon>Corynebacteriaceae</taxon>
        <taxon>Corynebacterium</taxon>
    </lineage>
</organism>
<evidence type="ECO:0000313" key="2">
    <source>
        <dbReference type="Proteomes" id="UP000516320"/>
    </source>
</evidence>
<dbReference type="PANTHER" id="PTHR33164:SF101">
    <property type="entry name" value="TRANSCRIPTIONAL REPRESSOR MPRA"/>
    <property type="match status" value="1"/>
</dbReference>
<proteinExistence type="predicted"/>
<dbReference type="InterPro" id="IPR036390">
    <property type="entry name" value="WH_DNA-bd_sf"/>
</dbReference>
<evidence type="ECO:0000313" key="1">
    <source>
        <dbReference type="EMBL" id="QNQ91068.1"/>
    </source>
</evidence>
<dbReference type="SMART" id="SM00347">
    <property type="entry name" value="HTH_MARR"/>
    <property type="match status" value="1"/>
</dbReference>
<name>A0A7H0SR93_9CORY</name>
<dbReference type="Gene3D" id="1.10.10.10">
    <property type="entry name" value="Winged helix-like DNA-binding domain superfamily/Winged helix DNA-binding domain"/>
    <property type="match status" value="1"/>
</dbReference>
<reference evidence="1 2" key="1">
    <citation type="submission" date="2019-12" db="EMBL/GenBank/DDBJ databases">
        <title>Corynebacterium sp. nov., isolated from feces of the Anser Albifrons in China.</title>
        <authorList>
            <person name="Liu Q."/>
        </authorList>
    </citation>
    <scope>NUCLEOTIDE SEQUENCE [LARGE SCALE GENOMIC DNA]</scope>
    <source>
        <strain evidence="1 2">4H37-19</strain>
    </source>
</reference>
<dbReference type="AlphaFoldDB" id="A0A7H0SR93"/>
<dbReference type="InterPro" id="IPR039422">
    <property type="entry name" value="MarR/SlyA-like"/>
</dbReference>
<dbReference type="EMBL" id="CP046884">
    <property type="protein sequence ID" value="QNQ91068.1"/>
    <property type="molecule type" value="Genomic_DNA"/>
</dbReference>
<dbReference type="GO" id="GO:0006950">
    <property type="term" value="P:response to stress"/>
    <property type="evidence" value="ECO:0007669"/>
    <property type="project" value="TreeGrafter"/>
</dbReference>
<dbReference type="InterPro" id="IPR036388">
    <property type="entry name" value="WH-like_DNA-bd_sf"/>
</dbReference>
<dbReference type="PROSITE" id="PS50995">
    <property type="entry name" value="HTH_MARR_2"/>
    <property type="match status" value="1"/>
</dbReference>
<dbReference type="PANTHER" id="PTHR33164">
    <property type="entry name" value="TRANSCRIPTIONAL REGULATOR, MARR FAMILY"/>
    <property type="match status" value="1"/>
</dbReference>
<gene>
    <name evidence="1" type="ORF">GP475_10830</name>
</gene>
<dbReference type="KEGG" id="cpoy:GP475_10830"/>
<protein>
    <submittedName>
        <fullName evidence="1">MarR family transcriptional regulator</fullName>
    </submittedName>
</protein>
<dbReference type="PRINTS" id="PR00598">
    <property type="entry name" value="HTHMARR"/>
</dbReference>
<dbReference type="InterPro" id="IPR000835">
    <property type="entry name" value="HTH_MarR-typ"/>
</dbReference>